<keyword evidence="1" id="KW-0001">2Fe-2S</keyword>
<dbReference type="Proteomes" id="UP000284605">
    <property type="component" value="Unassembled WGS sequence"/>
</dbReference>
<accession>A0A418WFP7</accession>
<reference evidence="8 9" key="1">
    <citation type="submission" date="2018-09" db="EMBL/GenBank/DDBJ databases">
        <authorList>
            <person name="Zhu H."/>
        </authorList>
    </citation>
    <scope>NUCLEOTIDE SEQUENCE [LARGE SCALE GENOMIC DNA]</scope>
    <source>
        <strain evidence="8 9">K1W22B-8</strain>
    </source>
</reference>
<dbReference type="EMBL" id="QYUK01000011">
    <property type="protein sequence ID" value="RJF88844.1"/>
    <property type="molecule type" value="Genomic_DNA"/>
</dbReference>
<dbReference type="SUPFAM" id="SSF50022">
    <property type="entry name" value="ISP domain"/>
    <property type="match status" value="1"/>
</dbReference>
<evidence type="ECO:0000256" key="4">
    <source>
        <dbReference type="ARBA" id="ARBA00023014"/>
    </source>
</evidence>
<keyword evidence="3" id="KW-0408">Iron</keyword>
<keyword evidence="2" id="KW-0479">Metal-binding</keyword>
<evidence type="ECO:0000256" key="1">
    <source>
        <dbReference type="ARBA" id="ARBA00022714"/>
    </source>
</evidence>
<keyword evidence="9" id="KW-1185">Reference proteome</keyword>
<dbReference type="CDD" id="cd03474">
    <property type="entry name" value="Rieske_T4moC"/>
    <property type="match status" value="1"/>
</dbReference>
<name>A0A418WFP7_9PROT</name>
<evidence type="ECO:0000259" key="7">
    <source>
        <dbReference type="PROSITE" id="PS51296"/>
    </source>
</evidence>
<sequence>MTFHAVCDLDDVWEGEVTELEVEGHEILIVHQLGGEVIAFQALCPHQDIPLSEGTFEKGVLTCRAHLWQFDSRSGAGINPSDCHLARYPVKVEDNKVLVSVDGIVPVRVGS</sequence>
<evidence type="ECO:0000256" key="3">
    <source>
        <dbReference type="ARBA" id="ARBA00023004"/>
    </source>
</evidence>
<dbReference type="PROSITE" id="PS51296">
    <property type="entry name" value="RIESKE"/>
    <property type="match status" value="1"/>
</dbReference>
<protein>
    <submittedName>
        <fullName evidence="8">2Fe-2S ferredoxin</fullName>
    </submittedName>
</protein>
<dbReference type="AlphaFoldDB" id="A0A418WFP7"/>
<dbReference type="Pfam" id="PF00355">
    <property type="entry name" value="Rieske"/>
    <property type="match status" value="1"/>
</dbReference>
<evidence type="ECO:0000313" key="8">
    <source>
        <dbReference type="EMBL" id="RJF88844.1"/>
    </source>
</evidence>
<dbReference type="GO" id="GO:0046872">
    <property type="term" value="F:metal ion binding"/>
    <property type="evidence" value="ECO:0007669"/>
    <property type="project" value="UniProtKB-KW"/>
</dbReference>
<organism evidence="8 9">
    <name type="scientific">Oleomonas cavernae</name>
    <dbReference type="NCBI Taxonomy" id="2320859"/>
    <lineage>
        <taxon>Bacteria</taxon>
        <taxon>Pseudomonadati</taxon>
        <taxon>Pseudomonadota</taxon>
        <taxon>Alphaproteobacteria</taxon>
        <taxon>Acetobacterales</taxon>
        <taxon>Acetobacteraceae</taxon>
        <taxon>Oleomonas</taxon>
    </lineage>
</organism>
<evidence type="ECO:0000256" key="6">
    <source>
        <dbReference type="ARBA" id="ARBA00038001"/>
    </source>
</evidence>
<dbReference type="InterPro" id="IPR017941">
    <property type="entry name" value="Rieske_2Fe-2S"/>
</dbReference>
<evidence type="ECO:0000313" key="9">
    <source>
        <dbReference type="Proteomes" id="UP000284605"/>
    </source>
</evidence>
<comment type="cofactor">
    <cofactor evidence="5">
        <name>[2Fe-2S] cluster</name>
        <dbReference type="ChEBI" id="CHEBI:190135"/>
    </cofactor>
</comment>
<comment type="similarity">
    <text evidence="6">Belongs to the bacterial ring-hydroxylating dioxygenase ferredoxin component family.</text>
</comment>
<evidence type="ECO:0000256" key="5">
    <source>
        <dbReference type="ARBA" id="ARBA00034078"/>
    </source>
</evidence>
<gene>
    <name evidence="8" type="ORF">D3874_19210</name>
</gene>
<feature type="domain" description="Rieske" evidence="7">
    <location>
        <begin position="4"/>
        <end position="99"/>
    </location>
</feature>
<proteinExistence type="inferred from homology"/>
<comment type="caution">
    <text evidence="8">The sequence shown here is derived from an EMBL/GenBank/DDBJ whole genome shotgun (WGS) entry which is preliminary data.</text>
</comment>
<dbReference type="GO" id="GO:0051537">
    <property type="term" value="F:2 iron, 2 sulfur cluster binding"/>
    <property type="evidence" value="ECO:0007669"/>
    <property type="project" value="UniProtKB-KW"/>
</dbReference>
<dbReference type="OrthoDB" id="9800167at2"/>
<dbReference type="RefSeq" id="WP_119779762.1">
    <property type="nucleotide sequence ID" value="NZ_QYUK01000011.1"/>
</dbReference>
<dbReference type="PANTHER" id="PTHR21496:SF0">
    <property type="entry name" value="RIESKE DOMAIN-CONTAINING PROTEIN"/>
    <property type="match status" value="1"/>
</dbReference>
<evidence type="ECO:0000256" key="2">
    <source>
        <dbReference type="ARBA" id="ARBA00022723"/>
    </source>
</evidence>
<keyword evidence="4" id="KW-0411">Iron-sulfur</keyword>
<dbReference type="InterPro" id="IPR036922">
    <property type="entry name" value="Rieske_2Fe-2S_sf"/>
</dbReference>
<dbReference type="Gene3D" id="2.102.10.10">
    <property type="entry name" value="Rieske [2Fe-2S] iron-sulphur domain"/>
    <property type="match status" value="1"/>
</dbReference>
<dbReference type="PANTHER" id="PTHR21496">
    <property type="entry name" value="FERREDOXIN-RELATED"/>
    <property type="match status" value="1"/>
</dbReference>